<dbReference type="RefSeq" id="WP_067495978.1">
    <property type="nucleotide sequence ID" value="NZ_SNXK01000010.1"/>
</dbReference>
<sequence length="466" mass="50382">MTATPVTTTADLRTFAEDAATYFDRSRIAMHTMDPTELTALQLDALRLRFDELRPRIPVLDALATEQHIDGIDTVDDAAPLLFPHTVYKAYPTRLLVENRFDRMNTWMSRLTTVDLTGLDVSGCTSIDDWLATVDERTELRLAHSSGTTGTMSFIPHSQIQYDRLYRIVRMDVLPDDDHTGVDVVWPSFRTGRSGIARHATAMAEQIALTPDRMHCLHPGLLSADVMFLAGRLRAAAARGEAGRVEVPPALALRRAEFTEALRATGPGMTAFVRRLADELAGSRVAALSTWDVLSGMADSATEQGLTGVFAPDSVIFAGGGSKAGALPEDWAERTARFAGVPALRFVYAMVEVMSLNLQCGAGGYHLEPWLVLYLLDPETGAVLPRTGTSTGRVALYDLTADLNWGGIVTGDLVTVDWEPCVCGRTTPRIGAAISRFAGPGGDDKITCAATAEALDEALAFLNGEL</sequence>
<organism evidence="1 2">
    <name type="scientific">Nocardia ignorata</name>
    <dbReference type="NCBI Taxonomy" id="145285"/>
    <lineage>
        <taxon>Bacteria</taxon>
        <taxon>Bacillati</taxon>
        <taxon>Actinomycetota</taxon>
        <taxon>Actinomycetes</taxon>
        <taxon>Mycobacteriales</taxon>
        <taxon>Nocardiaceae</taxon>
        <taxon>Nocardia</taxon>
    </lineage>
</organism>
<keyword evidence="2" id="KW-1185">Reference proteome</keyword>
<dbReference type="Gene3D" id="3.40.50.12780">
    <property type="entry name" value="N-terminal domain of ligase-like"/>
    <property type="match status" value="1"/>
</dbReference>
<protein>
    <recommendedName>
        <fullName evidence="3">Phenylacetate-coenzyme A ligase PaaK-like adenylate-forming protein</fullName>
    </recommendedName>
</protein>
<dbReference type="InterPro" id="IPR042099">
    <property type="entry name" value="ANL_N_sf"/>
</dbReference>
<accession>A0A4R6NZT6</accession>
<dbReference type="Proteomes" id="UP000295087">
    <property type="component" value="Unassembled WGS sequence"/>
</dbReference>
<dbReference type="EMBL" id="SNXK01000010">
    <property type="protein sequence ID" value="TDP30868.1"/>
    <property type="molecule type" value="Genomic_DNA"/>
</dbReference>
<evidence type="ECO:0000313" key="2">
    <source>
        <dbReference type="Proteomes" id="UP000295087"/>
    </source>
</evidence>
<gene>
    <name evidence="1" type="ORF">DFR75_11075</name>
</gene>
<evidence type="ECO:0008006" key="3">
    <source>
        <dbReference type="Google" id="ProtNLM"/>
    </source>
</evidence>
<comment type="caution">
    <text evidence="1">The sequence shown here is derived from an EMBL/GenBank/DDBJ whole genome shotgun (WGS) entry which is preliminary data.</text>
</comment>
<dbReference type="AlphaFoldDB" id="A0A4R6NZT6"/>
<reference evidence="1 2" key="1">
    <citation type="submission" date="2019-03" db="EMBL/GenBank/DDBJ databases">
        <title>Genomic Encyclopedia of Type Strains, Phase IV (KMG-IV): sequencing the most valuable type-strain genomes for metagenomic binning, comparative biology and taxonomic classification.</title>
        <authorList>
            <person name="Goeker M."/>
        </authorList>
    </citation>
    <scope>NUCLEOTIDE SEQUENCE [LARGE SCALE GENOMIC DNA]</scope>
    <source>
        <strain evidence="1 2">DSM 44496</strain>
    </source>
</reference>
<proteinExistence type="predicted"/>
<evidence type="ECO:0000313" key="1">
    <source>
        <dbReference type="EMBL" id="TDP30868.1"/>
    </source>
</evidence>
<name>A0A4R6NZT6_NOCIG</name>